<organism evidence="1">
    <name type="scientific">Lepeophtheirus salmonis</name>
    <name type="common">Salmon louse</name>
    <name type="synonym">Caligus salmonis</name>
    <dbReference type="NCBI Taxonomy" id="72036"/>
    <lineage>
        <taxon>Eukaryota</taxon>
        <taxon>Metazoa</taxon>
        <taxon>Ecdysozoa</taxon>
        <taxon>Arthropoda</taxon>
        <taxon>Crustacea</taxon>
        <taxon>Multicrustacea</taxon>
        <taxon>Hexanauplia</taxon>
        <taxon>Copepoda</taxon>
        <taxon>Siphonostomatoida</taxon>
        <taxon>Caligidae</taxon>
        <taxon>Lepeophtheirus</taxon>
    </lineage>
</organism>
<sequence length="36" mass="4357">MPLVLLSTIIKKWMNCKNYRINMCLGINIYTFQHQK</sequence>
<name>A0A0K2VHN1_LEPSM</name>
<dbReference type="AlphaFoldDB" id="A0A0K2VHN1"/>
<reference evidence="1" key="1">
    <citation type="submission" date="2014-05" db="EMBL/GenBank/DDBJ databases">
        <authorList>
            <person name="Chronopoulou M."/>
        </authorList>
    </citation>
    <scope>NUCLEOTIDE SEQUENCE</scope>
    <source>
        <tissue evidence="1">Whole organism</tissue>
    </source>
</reference>
<evidence type="ECO:0000313" key="1">
    <source>
        <dbReference type="EMBL" id="CDW49983.1"/>
    </source>
</evidence>
<dbReference type="EMBL" id="HACA01032622">
    <property type="protein sequence ID" value="CDW49983.1"/>
    <property type="molecule type" value="Transcribed_RNA"/>
</dbReference>
<protein>
    <submittedName>
        <fullName evidence="1">Uncharacterized protein</fullName>
    </submittedName>
</protein>
<proteinExistence type="predicted"/>
<accession>A0A0K2VHN1</accession>